<dbReference type="Proteomes" id="UP000314987">
    <property type="component" value="Unassembled WGS sequence"/>
</dbReference>
<dbReference type="GO" id="GO:0006493">
    <property type="term" value="P:protein O-linked glycosylation"/>
    <property type="evidence" value="ECO:0007669"/>
    <property type="project" value="TreeGrafter"/>
</dbReference>
<reference evidence="2" key="2">
    <citation type="submission" date="2025-08" db="UniProtKB">
        <authorList>
            <consortium name="Ensembl"/>
        </authorList>
    </citation>
    <scope>IDENTIFICATION</scope>
</reference>
<dbReference type="FunFam" id="3.90.550.10:FF:000192">
    <property type="entry name" value="Polypeptide N-acetylgalactosaminyltransferase 9"/>
    <property type="match status" value="1"/>
</dbReference>
<gene>
    <name evidence="2" type="primary">LOC114038901</name>
</gene>
<evidence type="ECO:0000313" key="3">
    <source>
        <dbReference type="Proteomes" id="UP000314987"/>
    </source>
</evidence>
<keyword evidence="3" id="KW-1185">Reference proteome</keyword>
<dbReference type="SUPFAM" id="SSF53448">
    <property type="entry name" value="Nucleotide-diphospho-sugar transferases"/>
    <property type="match status" value="1"/>
</dbReference>
<evidence type="ECO:0000256" key="1">
    <source>
        <dbReference type="ARBA" id="ARBA00023157"/>
    </source>
</evidence>
<proteinExistence type="predicted"/>
<dbReference type="SUPFAM" id="SSF50370">
    <property type="entry name" value="Ricin B-like lectins"/>
    <property type="match status" value="1"/>
</dbReference>
<accession>A0A4X2KII2</accession>
<name>A0A4X2KII2_VOMUR</name>
<dbReference type="PANTHER" id="PTHR11675">
    <property type="entry name" value="N-ACETYLGALACTOSAMINYLTRANSFERASE"/>
    <property type="match status" value="1"/>
</dbReference>
<keyword evidence="1" id="KW-1015">Disulfide bond</keyword>
<organism evidence="2 3">
    <name type="scientific">Vombatus ursinus</name>
    <name type="common">Common wombat</name>
    <dbReference type="NCBI Taxonomy" id="29139"/>
    <lineage>
        <taxon>Eukaryota</taxon>
        <taxon>Metazoa</taxon>
        <taxon>Chordata</taxon>
        <taxon>Craniata</taxon>
        <taxon>Vertebrata</taxon>
        <taxon>Euteleostomi</taxon>
        <taxon>Mammalia</taxon>
        <taxon>Metatheria</taxon>
        <taxon>Diprotodontia</taxon>
        <taxon>Vombatidae</taxon>
        <taxon>Vombatus</taxon>
    </lineage>
</organism>
<reference evidence="2" key="3">
    <citation type="submission" date="2025-09" db="UniProtKB">
        <authorList>
            <consortium name="Ensembl"/>
        </authorList>
    </citation>
    <scope>IDENTIFICATION</scope>
</reference>
<dbReference type="GO" id="GO:0005794">
    <property type="term" value="C:Golgi apparatus"/>
    <property type="evidence" value="ECO:0007669"/>
    <property type="project" value="TreeGrafter"/>
</dbReference>
<sequence>MQAWQCGGRIEILPCSQIAHLQRAHKPYSLIISPLMKPNALRVAEIWMDKHKCMVYLAWNLPLENHGIDFGEVSSRIELCKKLKCNSFEWYLKNIYPNLMPLQNIVGYGAVSIQGLGAFYWRFVYYHLTGELYVGQLYAETYSSDLCLADPGEGWKSELVSCQEATVKRLNMYWDFKQVIHFTDEDTEASRVMDTNRCLEVSKRSSGSHILILQKCTGQRWTIQHTVRNWGVSSAFNKNGTGR</sequence>
<dbReference type="AlphaFoldDB" id="A0A4X2KII2"/>
<evidence type="ECO:0000313" key="2">
    <source>
        <dbReference type="Ensembl" id="ENSVURP00010009781.1"/>
    </source>
</evidence>
<dbReference type="GeneTree" id="ENSGT00940000160161"/>
<reference evidence="3" key="1">
    <citation type="submission" date="2018-12" db="EMBL/GenBank/DDBJ databases">
        <authorList>
            <person name="Yazar S."/>
        </authorList>
    </citation>
    <scope>NUCLEOTIDE SEQUENCE [LARGE SCALE GENOMIC DNA]</scope>
</reference>
<dbReference type="GO" id="GO:0004653">
    <property type="term" value="F:polypeptide N-acetylgalactosaminyltransferase activity"/>
    <property type="evidence" value="ECO:0007669"/>
    <property type="project" value="TreeGrafter"/>
</dbReference>
<protein>
    <submittedName>
        <fullName evidence="2">Uncharacterized protein</fullName>
    </submittedName>
</protein>
<dbReference type="InterPro" id="IPR029044">
    <property type="entry name" value="Nucleotide-diphossugar_trans"/>
</dbReference>
<dbReference type="PROSITE" id="PS50231">
    <property type="entry name" value="RICIN_B_LECTIN"/>
    <property type="match status" value="1"/>
</dbReference>
<dbReference type="Gene3D" id="3.90.550.10">
    <property type="entry name" value="Spore Coat Polysaccharide Biosynthesis Protein SpsA, Chain A"/>
    <property type="match status" value="1"/>
</dbReference>
<dbReference type="PANTHER" id="PTHR11675:SF50">
    <property type="entry name" value="POLYPEPTIDE N-ACETYLGALACTOSAMINYLTRANSFERASE 8-RELATED"/>
    <property type="match status" value="1"/>
</dbReference>
<dbReference type="InterPro" id="IPR035992">
    <property type="entry name" value="Ricin_B-like_lectins"/>
</dbReference>
<dbReference type="Ensembl" id="ENSVURT00010011097.1">
    <property type="protein sequence ID" value="ENSVURP00010009781.1"/>
    <property type="gene ID" value="ENSVURG00010007554.1"/>
</dbReference>